<dbReference type="InterPro" id="IPR011009">
    <property type="entry name" value="Kinase-like_dom_sf"/>
</dbReference>
<evidence type="ECO:0000259" key="7">
    <source>
        <dbReference type="PROSITE" id="PS50011"/>
    </source>
</evidence>
<dbReference type="Gene3D" id="3.30.200.20">
    <property type="entry name" value="Phosphorylase Kinase, domain 1"/>
    <property type="match status" value="1"/>
</dbReference>
<protein>
    <submittedName>
        <fullName evidence="8">Checkpoint kinase 2</fullName>
    </submittedName>
</protein>
<dbReference type="InterPro" id="IPR000253">
    <property type="entry name" value="FHA_dom"/>
</dbReference>
<dbReference type="Gene3D" id="1.10.510.10">
    <property type="entry name" value="Transferase(Phosphotransferase) domain 1"/>
    <property type="match status" value="1"/>
</dbReference>
<evidence type="ECO:0000256" key="1">
    <source>
        <dbReference type="ARBA" id="ARBA00005575"/>
    </source>
</evidence>
<name>A0AAD5XSP5_9FUNG</name>
<dbReference type="PROSITE" id="PS00108">
    <property type="entry name" value="PROTEIN_KINASE_ST"/>
    <property type="match status" value="1"/>
</dbReference>
<proteinExistence type="inferred from homology"/>
<evidence type="ECO:0000256" key="5">
    <source>
        <dbReference type="RuleBase" id="RU000304"/>
    </source>
</evidence>
<reference evidence="8" key="1">
    <citation type="submission" date="2020-05" db="EMBL/GenBank/DDBJ databases">
        <title>Phylogenomic resolution of chytrid fungi.</title>
        <authorList>
            <person name="Stajich J.E."/>
            <person name="Amses K."/>
            <person name="Simmons R."/>
            <person name="Seto K."/>
            <person name="Myers J."/>
            <person name="Bonds A."/>
            <person name="Quandt C.A."/>
            <person name="Barry K."/>
            <person name="Liu P."/>
            <person name="Grigoriev I."/>
            <person name="Longcore J.E."/>
            <person name="James T.Y."/>
        </authorList>
    </citation>
    <scope>NUCLEOTIDE SEQUENCE</scope>
    <source>
        <strain evidence="8">JEL0379</strain>
    </source>
</reference>
<evidence type="ECO:0000256" key="2">
    <source>
        <dbReference type="ARBA" id="ARBA00022741"/>
    </source>
</evidence>
<feature type="domain" description="Protein kinase" evidence="7">
    <location>
        <begin position="155"/>
        <end position="433"/>
    </location>
</feature>
<dbReference type="SUPFAM" id="SSF49879">
    <property type="entry name" value="SMAD/FHA domain"/>
    <property type="match status" value="1"/>
</dbReference>
<accession>A0AAD5XSP5</accession>
<sequence>MGSADATVPTPVLSLSYLQNALAYDRCHRHTRRDRKVAWGRLINLNEAPATTIDLVEDEYVIGRSRDADIVVEDCLNCSKEHCKIMLIGDMPCLQDMSANGTLLDGKEVKSIKASLTNGCEIEIKMDKFFVFLNLLQSHPDQTLENQIISHRYYVLASKTLGSGSFATVKLAIDLKTGERLACKVINRSGSSGAIKSAKAHGEASAHLPSTWQNIQRETAILKNVTHPNIVQVKHVVSTASTVHIFLTRVSGGELFDHICSDRVIAEHEAKFMFYQILLAVKYLHDLDITHRDIKPENILMESRDPLTRLLVSDFGLAKMLGTSLERMRTKCGTFTYLAPEVLSRSTNSGYSKAVDCWSLGVVLYTMLSKYLPFGDDHNPTKLGQRIQTADYNFDDEVWSTISQEAIDLIEQLLEVEPQKRLTIDQALAHPWINNQKVLLKKLYRKVRRVAAAVQLLQLASARSNNFFSLPPDACKIKFAYNVLRGRKLTRL</sequence>
<feature type="binding site" evidence="4">
    <location>
        <position position="184"/>
    </location>
    <ligand>
        <name>ATP</name>
        <dbReference type="ChEBI" id="CHEBI:30616"/>
    </ligand>
</feature>
<keyword evidence="9" id="KW-1185">Reference proteome</keyword>
<evidence type="ECO:0000313" key="9">
    <source>
        <dbReference type="Proteomes" id="UP001212152"/>
    </source>
</evidence>
<dbReference type="SMART" id="SM00220">
    <property type="entry name" value="S_TKc"/>
    <property type="match status" value="1"/>
</dbReference>
<gene>
    <name evidence="8" type="primary">CHEK2</name>
    <name evidence="8" type="ORF">HDU87_008060</name>
</gene>
<dbReference type="FunFam" id="1.10.510.10:FF:000571">
    <property type="entry name" value="Maternal embryonic leucine zipper kinase"/>
    <property type="match status" value="1"/>
</dbReference>
<keyword evidence="8" id="KW-0418">Kinase</keyword>
<keyword evidence="8" id="KW-0808">Transferase</keyword>
<dbReference type="Pfam" id="PF00498">
    <property type="entry name" value="FHA"/>
    <property type="match status" value="1"/>
</dbReference>
<keyword evidence="3 4" id="KW-0067">ATP-binding</keyword>
<dbReference type="GO" id="GO:0005524">
    <property type="term" value="F:ATP binding"/>
    <property type="evidence" value="ECO:0007669"/>
    <property type="project" value="UniProtKB-UniRule"/>
</dbReference>
<dbReference type="SUPFAM" id="SSF56112">
    <property type="entry name" value="Protein kinase-like (PK-like)"/>
    <property type="match status" value="1"/>
</dbReference>
<dbReference type="PROSITE" id="PS00107">
    <property type="entry name" value="PROTEIN_KINASE_ATP"/>
    <property type="match status" value="1"/>
</dbReference>
<dbReference type="PROSITE" id="PS50006">
    <property type="entry name" value="FHA_DOMAIN"/>
    <property type="match status" value="1"/>
</dbReference>
<dbReference type="Pfam" id="PF00069">
    <property type="entry name" value="Pkinase"/>
    <property type="match status" value="1"/>
</dbReference>
<dbReference type="InterPro" id="IPR017441">
    <property type="entry name" value="Protein_kinase_ATP_BS"/>
</dbReference>
<dbReference type="PROSITE" id="PS50011">
    <property type="entry name" value="PROTEIN_KINASE_DOM"/>
    <property type="match status" value="1"/>
</dbReference>
<keyword evidence="5" id="KW-0723">Serine/threonine-protein kinase</keyword>
<comment type="similarity">
    <text evidence="1">Belongs to the protein kinase superfamily. CAMK Ser/Thr protein kinase family. CHEK2 subfamily.</text>
</comment>
<dbReference type="CDD" id="cd05117">
    <property type="entry name" value="STKc_CAMK"/>
    <property type="match status" value="1"/>
</dbReference>
<dbReference type="PANTHER" id="PTHR24347">
    <property type="entry name" value="SERINE/THREONINE-PROTEIN KINASE"/>
    <property type="match status" value="1"/>
</dbReference>
<dbReference type="InterPro" id="IPR008271">
    <property type="entry name" value="Ser/Thr_kinase_AS"/>
</dbReference>
<dbReference type="InterPro" id="IPR000719">
    <property type="entry name" value="Prot_kinase_dom"/>
</dbReference>
<dbReference type="AlphaFoldDB" id="A0AAD5XSP5"/>
<dbReference type="EMBL" id="JADGJQ010000008">
    <property type="protein sequence ID" value="KAJ3182721.1"/>
    <property type="molecule type" value="Genomic_DNA"/>
</dbReference>
<organism evidence="8 9">
    <name type="scientific">Geranomyces variabilis</name>
    <dbReference type="NCBI Taxonomy" id="109894"/>
    <lineage>
        <taxon>Eukaryota</taxon>
        <taxon>Fungi</taxon>
        <taxon>Fungi incertae sedis</taxon>
        <taxon>Chytridiomycota</taxon>
        <taxon>Chytridiomycota incertae sedis</taxon>
        <taxon>Chytridiomycetes</taxon>
        <taxon>Spizellomycetales</taxon>
        <taxon>Powellomycetaceae</taxon>
        <taxon>Geranomyces</taxon>
    </lineage>
</organism>
<dbReference type="Proteomes" id="UP001212152">
    <property type="component" value="Unassembled WGS sequence"/>
</dbReference>
<evidence type="ECO:0000259" key="6">
    <source>
        <dbReference type="PROSITE" id="PS50006"/>
    </source>
</evidence>
<keyword evidence="2 4" id="KW-0547">Nucleotide-binding</keyword>
<comment type="caution">
    <text evidence="8">The sequence shown here is derived from an EMBL/GenBank/DDBJ whole genome shotgun (WGS) entry which is preliminary data.</text>
</comment>
<evidence type="ECO:0000256" key="3">
    <source>
        <dbReference type="ARBA" id="ARBA00022840"/>
    </source>
</evidence>
<evidence type="ECO:0000256" key="4">
    <source>
        <dbReference type="PROSITE-ProRule" id="PRU10141"/>
    </source>
</evidence>
<dbReference type="CDD" id="cd00060">
    <property type="entry name" value="FHA"/>
    <property type="match status" value="1"/>
</dbReference>
<feature type="domain" description="FHA" evidence="6">
    <location>
        <begin position="60"/>
        <end position="109"/>
    </location>
</feature>
<dbReference type="InterPro" id="IPR008984">
    <property type="entry name" value="SMAD_FHA_dom_sf"/>
</dbReference>
<evidence type="ECO:0000313" key="8">
    <source>
        <dbReference type="EMBL" id="KAJ3182721.1"/>
    </source>
</evidence>
<dbReference type="GO" id="GO:0004674">
    <property type="term" value="F:protein serine/threonine kinase activity"/>
    <property type="evidence" value="ECO:0007669"/>
    <property type="project" value="UniProtKB-KW"/>
</dbReference>
<dbReference type="SMART" id="SM00240">
    <property type="entry name" value="FHA"/>
    <property type="match status" value="1"/>
</dbReference>
<dbReference type="Gene3D" id="2.60.200.20">
    <property type="match status" value="1"/>
</dbReference>